<evidence type="ECO:0000256" key="1">
    <source>
        <dbReference type="SAM" id="MobiDB-lite"/>
    </source>
</evidence>
<feature type="compositionally biased region" description="Low complexity" evidence="1">
    <location>
        <begin position="47"/>
        <end position="59"/>
    </location>
</feature>
<keyword evidence="2" id="KW-0732">Signal</keyword>
<reference evidence="3 4" key="1">
    <citation type="submission" date="2017-02" db="EMBL/GenBank/DDBJ databases">
        <title>The new phylogeny of genus Mycobacterium.</title>
        <authorList>
            <person name="Tortoli E."/>
            <person name="Trovato A."/>
            <person name="Cirillo D.M."/>
        </authorList>
    </citation>
    <scope>NUCLEOTIDE SEQUENCE [LARGE SCALE GENOMIC DNA]</scope>
    <source>
        <strain evidence="3 4">FI-09383</strain>
    </source>
</reference>
<proteinExistence type="predicted"/>
<comment type="caution">
    <text evidence="3">The sequence shown here is derived from an EMBL/GenBank/DDBJ whole genome shotgun (WGS) entry which is preliminary data.</text>
</comment>
<accession>A0A1X0CS79</accession>
<evidence type="ECO:0008006" key="5">
    <source>
        <dbReference type="Google" id="ProtNLM"/>
    </source>
</evidence>
<evidence type="ECO:0000313" key="4">
    <source>
        <dbReference type="Proteomes" id="UP000192772"/>
    </source>
</evidence>
<evidence type="ECO:0000313" key="3">
    <source>
        <dbReference type="EMBL" id="ORA62839.1"/>
    </source>
</evidence>
<dbReference type="PROSITE" id="PS51257">
    <property type="entry name" value="PROKAR_LIPOPROTEIN"/>
    <property type="match status" value="1"/>
</dbReference>
<feature type="region of interest" description="Disordered" evidence="1">
    <location>
        <begin position="35"/>
        <end position="66"/>
    </location>
</feature>
<dbReference type="STRING" id="81858.BST23_19145"/>
<feature type="chain" id="PRO_5038600425" description="Lipoprotein LpqN" evidence="2">
    <location>
        <begin position="32"/>
        <end position="216"/>
    </location>
</feature>
<feature type="signal peptide" evidence="2">
    <location>
        <begin position="1"/>
        <end position="31"/>
    </location>
</feature>
<dbReference type="Proteomes" id="UP000192772">
    <property type="component" value="Unassembled WGS sequence"/>
</dbReference>
<dbReference type="EMBL" id="MVHP01000025">
    <property type="protein sequence ID" value="ORA62839.1"/>
    <property type="molecule type" value="Genomic_DNA"/>
</dbReference>
<evidence type="ECO:0000256" key="2">
    <source>
        <dbReference type="SAM" id="SignalP"/>
    </source>
</evidence>
<dbReference type="AlphaFoldDB" id="A0A1X0CS79"/>
<sequence>MPGYRRPESLKSMVAAAAAALLCAVAVGCEASGADRSEGLALPPTAPTTSAAQATPTTSENETTEDYSRLLLQPADISDAEDTFTVQSTNPGPDGLPGASALFVNQDDTRAVADTIVIYPDAQSATKTLRDALPQIDTLVAGATPQPAPVGTDGTMAVGTSRDGTKAATLLLFTYGPALVRLEFQSALGDATTDEFVIKVGKMQEIALRVGLPQSQ</sequence>
<protein>
    <recommendedName>
        <fullName evidence="5">Lipoprotein LpqN</fullName>
    </recommendedName>
</protein>
<gene>
    <name evidence="3" type="ORF">BST23_19145</name>
</gene>
<organism evidence="3 4">
    <name type="scientific">Mycolicibacterium elephantis</name>
    <dbReference type="NCBI Taxonomy" id="81858"/>
    <lineage>
        <taxon>Bacteria</taxon>
        <taxon>Bacillati</taxon>
        <taxon>Actinomycetota</taxon>
        <taxon>Actinomycetes</taxon>
        <taxon>Mycobacteriales</taxon>
        <taxon>Mycobacteriaceae</taxon>
        <taxon>Mycolicibacterium</taxon>
    </lineage>
</organism>
<name>A0A1X0CS79_9MYCO</name>